<evidence type="ECO:0000256" key="1">
    <source>
        <dbReference type="SAM" id="SignalP"/>
    </source>
</evidence>
<dbReference type="OrthoDB" id="10284444at2759"/>
<evidence type="ECO:0000313" key="4">
    <source>
        <dbReference type="Proteomes" id="UP000053562"/>
    </source>
</evidence>
<accession>A0A0J9SIS6</accession>
<dbReference type="InterPro" id="IPR044885">
    <property type="entry name" value="PRESA_N_sf"/>
</dbReference>
<organism evidence="3 4">
    <name type="scientific">Plasmodium vivax India VII</name>
    <dbReference type="NCBI Taxonomy" id="1077284"/>
    <lineage>
        <taxon>Eukaryota</taxon>
        <taxon>Sar</taxon>
        <taxon>Alveolata</taxon>
        <taxon>Apicomplexa</taxon>
        <taxon>Aconoidasida</taxon>
        <taxon>Haemosporida</taxon>
        <taxon>Plasmodiidae</taxon>
        <taxon>Plasmodium</taxon>
        <taxon>Plasmodium (Plasmodium)</taxon>
    </lineage>
</organism>
<dbReference type="Gene3D" id="6.10.280.180">
    <property type="entry name" value="Plasmodium RESA, N-terminal helical domain"/>
    <property type="match status" value="1"/>
</dbReference>
<keyword evidence="1" id="KW-0732">Signal</keyword>
<gene>
    <name evidence="3" type="ORF">PVIIG_02971</name>
</gene>
<protein>
    <submittedName>
        <fullName evidence="3">RAD protein (Pv-fam-e)</fullName>
    </submittedName>
</protein>
<reference evidence="3 4" key="1">
    <citation type="submission" date="2011-08" db="EMBL/GenBank/DDBJ databases">
        <title>The Genome Sequence of Plasmodium vivax India VII.</title>
        <authorList>
            <consortium name="The Broad Institute Genome Sequencing Platform"/>
            <consortium name="The Broad Institute Genome Sequencing Center for Infectious Disease"/>
            <person name="Neafsey D."/>
            <person name="Carlton J."/>
            <person name="Barnwell J."/>
            <person name="Collins W."/>
            <person name="Escalante A."/>
            <person name="Mullikin J."/>
            <person name="Saul A."/>
            <person name="Guigo R."/>
            <person name="Camara F."/>
            <person name="Young S.K."/>
            <person name="Zeng Q."/>
            <person name="Gargeya S."/>
            <person name="Fitzgerald M."/>
            <person name="Haas B."/>
            <person name="Abouelleil A."/>
            <person name="Alvarado L."/>
            <person name="Arachchi H.M."/>
            <person name="Berlin A."/>
            <person name="Brown A."/>
            <person name="Chapman S.B."/>
            <person name="Chen Z."/>
            <person name="Dunbar C."/>
            <person name="Freedman E."/>
            <person name="Gearin G."/>
            <person name="Gellesch M."/>
            <person name="Goldberg J."/>
            <person name="Griggs A."/>
            <person name="Gujja S."/>
            <person name="Heiman D."/>
            <person name="Howarth C."/>
            <person name="Larson L."/>
            <person name="Lui A."/>
            <person name="MacDonald P.J.P."/>
            <person name="Montmayeur A."/>
            <person name="Murphy C."/>
            <person name="Neiman D."/>
            <person name="Pearson M."/>
            <person name="Priest M."/>
            <person name="Roberts A."/>
            <person name="Saif S."/>
            <person name="Shea T."/>
            <person name="Shenoy N."/>
            <person name="Sisk P."/>
            <person name="Stolte C."/>
            <person name="Sykes S."/>
            <person name="Wortman J."/>
            <person name="Nusbaum C."/>
            <person name="Birren B."/>
        </authorList>
    </citation>
    <scope>NUCLEOTIDE SEQUENCE [LARGE SCALE GENOMIC DNA]</scope>
    <source>
        <strain evidence="3 4">India VII</strain>
    </source>
</reference>
<dbReference type="Pfam" id="PF09687">
    <property type="entry name" value="PRESAN"/>
    <property type="match status" value="1"/>
</dbReference>
<evidence type="ECO:0000259" key="2">
    <source>
        <dbReference type="Pfam" id="PF09687"/>
    </source>
</evidence>
<proteinExistence type="predicted"/>
<feature type="chain" id="PRO_5005322486" evidence="1">
    <location>
        <begin position="32"/>
        <end position="281"/>
    </location>
</feature>
<dbReference type="EMBL" id="KQ234222">
    <property type="protein sequence ID" value="KMZ81922.1"/>
    <property type="molecule type" value="Genomic_DNA"/>
</dbReference>
<feature type="domain" description="Plasmodium RESA N-terminal" evidence="2">
    <location>
        <begin position="122"/>
        <end position="230"/>
    </location>
</feature>
<dbReference type="InterPro" id="IPR019111">
    <property type="entry name" value="PRESA_N"/>
</dbReference>
<feature type="signal peptide" evidence="1">
    <location>
        <begin position="1"/>
        <end position="31"/>
    </location>
</feature>
<dbReference type="Proteomes" id="UP000053562">
    <property type="component" value="Unassembled WGS sequence"/>
</dbReference>
<sequence>MLQHCNYANRVFSGFFFLLLFFVVHIPLSLTENTAYSSKWGNQITATRFHISKKNIGGRNLAEALEKVKKFFFGNILYDDEPVKYPPEPRKKDVFKKKVKNYSIEARLAPKIYFTPTGSVIFTNKKKAAIEYYYFNENQKKKYNEFVEALWEAFHEEAKRIGLSDHERMNLLSSVYPLISKDSSTLEEYWEKRFLLLLKRRVIWLLQFESLLRECNNSWNKLIKKNEKKWIEILTDKLRKYNMGEKKKEKPSTEENEYEIYGKMDKLKRFLDKISIDIYNT</sequence>
<name>A0A0J9SIS6_PLAVI</name>
<evidence type="ECO:0000313" key="3">
    <source>
        <dbReference type="EMBL" id="KMZ81922.1"/>
    </source>
</evidence>
<dbReference type="AlphaFoldDB" id="A0A0J9SIS6"/>